<evidence type="ECO:0000256" key="1">
    <source>
        <dbReference type="SAM" id="MobiDB-lite"/>
    </source>
</evidence>
<name>A0A7R9AHT9_9CRUS</name>
<keyword evidence="2" id="KW-1133">Transmembrane helix</keyword>
<dbReference type="OrthoDB" id="8194427at2759"/>
<gene>
    <name evidence="3" type="ORF">DSTB1V02_LOCUS14310</name>
</gene>
<accession>A0A7R9AHT9</accession>
<sequence length="83" mass="9019">MWTQLKLSGGSWLLCGVVCVTVTVTTTVVHMNRLQTLRECVYDAAAQACTCFSMLHPPAESIPMPLPMPDPDSQPQGIVTDEV</sequence>
<dbReference type="AlphaFoldDB" id="A0A7R9AHT9"/>
<feature type="transmembrane region" description="Helical" evidence="2">
    <location>
        <begin position="12"/>
        <end position="31"/>
    </location>
</feature>
<keyword evidence="2" id="KW-0812">Transmembrane</keyword>
<keyword evidence="4" id="KW-1185">Reference proteome</keyword>
<dbReference type="EMBL" id="LR910036">
    <property type="protein sequence ID" value="CAD7254564.1"/>
    <property type="molecule type" value="Genomic_DNA"/>
</dbReference>
<dbReference type="PANTHER" id="PTHR39952">
    <property type="entry name" value="FI02073P"/>
    <property type="match status" value="1"/>
</dbReference>
<proteinExistence type="predicted"/>
<dbReference type="EMBL" id="CAJPEV010010518">
    <property type="protein sequence ID" value="CAG0906009.1"/>
    <property type="molecule type" value="Genomic_DNA"/>
</dbReference>
<protein>
    <submittedName>
        <fullName evidence="3">Uncharacterized protein</fullName>
    </submittedName>
</protein>
<dbReference type="PANTHER" id="PTHR39952:SF1">
    <property type="match status" value="1"/>
</dbReference>
<organism evidence="3">
    <name type="scientific">Darwinula stevensoni</name>
    <dbReference type="NCBI Taxonomy" id="69355"/>
    <lineage>
        <taxon>Eukaryota</taxon>
        <taxon>Metazoa</taxon>
        <taxon>Ecdysozoa</taxon>
        <taxon>Arthropoda</taxon>
        <taxon>Crustacea</taxon>
        <taxon>Oligostraca</taxon>
        <taxon>Ostracoda</taxon>
        <taxon>Podocopa</taxon>
        <taxon>Podocopida</taxon>
        <taxon>Darwinulocopina</taxon>
        <taxon>Darwinuloidea</taxon>
        <taxon>Darwinulidae</taxon>
        <taxon>Darwinula</taxon>
    </lineage>
</organism>
<feature type="region of interest" description="Disordered" evidence="1">
    <location>
        <begin position="62"/>
        <end position="83"/>
    </location>
</feature>
<reference evidence="3" key="1">
    <citation type="submission" date="2020-11" db="EMBL/GenBank/DDBJ databases">
        <authorList>
            <person name="Tran Van P."/>
        </authorList>
    </citation>
    <scope>NUCLEOTIDE SEQUENCE</scope>
</reference>
<keyword evidence="2" id="KW-0472">Membrane</keyword>
<evidence type="ECO:0000313" key="4">
    <source>
        <dbReference type="Proteomes" id="UP000677054"/>
    </source>
</evidence>
<dbReference type="Proteomes" id="UP000677054">
    <property type="component" value="Unassembled WGS sequence"/>
</dbReference>
<evidence type="ECO:0000256" key="2">
    <source>
        <dbReference type="SAM" id="Phobius"/>
    </source>
</evidence>
<evidence type="ECO:0000313" key="3">
    <source>
        <dbReference type="EMBL" id="CAD7254564.1"/>
    </source>
</evidence>